<dbReference type="InterPro" id="IPR051647">
    <property type="entry name" value="Mediator_comp_sub12"/>
</dbReference>
<evidence type="ECO:0000313" key="2">
    <source>
        <dbReference type="EMBL" id="KAF5831484.1"/>
    </source>
</evidence>
<sequence>MSAAELVDALWGLNVMRQCPSDSQLNLLVIVGTAQLGSLSRTSLVRALRVASSGTALNLKWWDSLQRTLLATLSSPSSMAGSSMAAMGQQQQQQQGGASVLSKFETLEVLAACESAERLAAPPGMKASPAAKASAKSTPAKAGGSARSGSGSGGGTTKGAMSGVVAQPLARVLLQSAHELVCAGELQQAEEVAKVVEGAASLEVVSSEGGLLSAQLLRQYEAATAVQPKVEGREKEQRLFNFFKEREGAGLARKESNWTSSSIAGNAIAAAERFSNVAWVMAQSGHMPLESWRSAFVATVTGVAPELMSIKGLLRALGAMHKLEACDAPVSPAWTSSAVACIASPQAVRAASPLELVRACLALQYLDERLEEQQQQQEEQRQQEQQQQGGQPQQGQQQQEQPQPYADGLWRGELRAGLLQEMVRKLQAGQAKTLAVGDVVDVLMVCAYNRVEVGKPLGMELMRVVSQHAETMPLVSLISAANAASVSQLQPPNPQQLENMLEAMTKRAHAVLTASEDRSHSQTDPSSSTAASPPPTSDGIELDSNAYSQTRNTQLGEDAHSQFRALLAIFATCKMYEFRPAPPHLAAFMARTEELLGSCQADIQELDSIVAALLTFRIQPSDVLLERLAASLRTAPSCPPQRDAEILSELIQLHLYGTPKSDSFMRVVGEGKQRLLQGLQEACTYRKSGKQQQQQQQQGDFVVPSETLLVVVPGLIKLDVRLGPLVELCLEELAENCRTAIALEPAVLKCRETMKLVEEWALLKLPLLSPSQMMELCFCFSYLGMAPSPELTQLMQPHIMDGLQNADTGKGELMDLRANSPSASAQIMPEMSVAHLILCLDYMKELGMGPFSSQWQDVLQKTVAAQALEQEMEPEIMNRLVCATMAIMPPGHTYSSWWSAIVHLACAQELVDKVPEEVESTIAPYITGATQEEQQQDNKAVQAEILEAEKFLHAREQQGGLSRKEQREVQEARAQISQAKQLHQQQEQQQQREDGTTYGIPAAPQADALLPPYSEAVRGLDDFLGPLTTPSPSTPPADDTIDMTPQGGDTTRSNDSFLPSADKPAAIANAVVGNAEGPVLRMSPSKAVALLSLCMALPHPPRHEWMHMLWTAVMPSVRTTAVAGGAAQEGSMAWFDAEEHWDLHALGMLGMLSMRAGFDPGRLALEMLVQAAAPQLLSSGVAPQTAIAILQVLTRFRYHPGDAWLRRFVASTQPVLHMLMPSPSGDEGPGSANNQASAALASALTCLADLNWPPPLDWLAIYYTILYKGGHVQRLSHGLLWSASASLAKVISLQAQQQQHSSTASEGQVPVPRQLVDLLAEEITARCTGDAPRRGAEQTSEIGPDDAERLSQAQHILSKF</sequence>
<accession>A0ABQ7GA56</accession>
<feature type="compositionally biased region" description="Low complexity" evidence="1">
    <location>
        <begin position="121"/>
        <end position="149"/>
    </location>
</feature>
<name>A0ABQ7GA56_DUNSA</name>
<dbReference type="Proteomes" id="UP000815325">
    <property type="component" value="Unassembled WGS sequence"/>
</dbReference>
<feature type="region of interest" description="Disordered" evidence="1">
    <location>
        <begin position="374"/>
        <end position="404"/>
    </location>
</feature>
<feature type="compositionally biased region" description="Low complexity" evidence="1">
    <location>
        <begin position="978"/>
        <end position="989"/>
    </location>
</feature>
<feature type="compositionally biased region" description="Polar residues" evidence="1">
    <location>
        <begin position="1047"/>
        <end position="1056"/>
    </location>
</feature>
<comment type="caution">
    <text evidence="2">The sequence shown here is derived from an EMBL/GenBank/DDBJ whole genome shotgun (WGS) entry which is preliminary data.</text>
</comment>
<reference evidence="2" key="1">
    <citation type="submission" date="2017-08" db="EMBL/GenBank/DDBJ databases">
        <authorList>
            <person name="Polle J.E."/>
            <person name="Barry K."/>
            <person name="Cushman J."/>
            <person name="Schmutz J."/>
            <person name="Tran D."/>
            <person name="Hathwaick L.T."/>
            <person name="Yim W.C."/>
            <person name="Jenkins J."/>
            <person name="Mckie-Krisberg Z.M."/>
            <person name="Prochnik S."/>
            <person name="Lindquist E."/>
            <person name="Dockter R.B."/>
            <person name="Adam C."/>
            <person name="Molina H."/>
            <person name="Bunkerborg J."/>
            <person name="Jin E."/>
            <person name="Buchheim M."/>
            <person name="Magnuson J."/>
        </authorList>
    </citation>
    <scope>NUCLEOTIDE SEQUENCE</scope>
    <source>
        <strain evidence="2">CCAP 19/18</strain>
    </source>
</reference>
<feature type="region of interest" description="Disordered" evidence="1">
    <location>
        <begin position="956"/>
        <end position="1004"/>
    </location>
</feature>
<organism evidence="2 3">
    <name type="scientific">Dunaliella salina</name>
    <name type="common">Green alga</name>
    <name type="synonym">Protococcus salinus</name>
    <dbReference type="NCBI Taxonomy" id="3046"/>
    <lineage>
        <taxon>Eukaryota</taxon>
        <taxon>Viridiplantae</taxon>
        <taxon>Chlorophyta</taxon>
        <taxon>core chlorophytes</taxon>
        <taxon>Chlorophyceae</taxon>
        <taxon>CS clade</taxon>
        <taxon>Chlamydomonadales</taxon>
        <taxon>Dunaliellaceae</taxon>
        <taxon>Dunaliella</taxon>
    </lineage>
</organism>
<protein>
    <submittedName>
        <fullName evidence="2">Uncharacterized protein</fullName>
    </submittedName>
</protein>
<evidence type="ECO:0000313" key="3">
    <source>
        <dbReference type="Proteomes" id="UP000815325"/>
    </source>
</evidence>
<evidence type="ECO:0000256" key="1">
    <source>
        <dbReference type="SAM" id="MobiDB-lite"/>
    </source>
</evidence>
<feature type="compositionally biased region" description="Low complexity" evidence="1">
    <location>
        <begin position="383"/>
        <end position="404"/>
    </location>
</feature>
<dbReference type="EMBL" id="MU069944">
    <property type="protein sequence ID" value="KAF5831484.1"/>
    <property type="molecule type" value="Genomic_DNA"/>
</dbReference>
<dbReference type="PANTHER" id="PTHR46007">
    <property type="entry name" value="MEDIATOR OF RNA POLYMERASE II TRANSCRIPTION SUBUNIT 12"/>
    <property type="match status" value="1"/>
</dbReference>
<dbReference type="PANTHER" id="PTHR46007:SF12">
    <property type="entry name" value="C2H2-TYPE DOMAIN-CONTAINING PROTEIN-RELATED"/>
    <property type="match status" value="1"/>
</dbReference>
<feature type="region of interest" description="Disordered" evidence="1">
    <location>
        <begin position="121"/>
        <end position="159"/>
    </location>
</feature>
<proteinExistence type="predicted"/>
<feature type="region of interest" description="Disordered" evidence="1">
    <location>
        <begin position="1026"/>
        <end position="1056"/>
    </location>
</feature>
<keyword evidence="3" id="KW-1185">Reference proteome</keyword>
<gene>
    <name evidence="2" type="ORF">DUNSADRAFT_13042</name>
</gene>
<feature type="region of interest" description="Disordered" evidence="1">
    <location>
        <begin position="511"/>
        <end position="543"/>
    </location>
</feature>
<feature type="compositionally biased region" description="Basic and acidic residues" evidence="1">
    <location>
        <begin position="956"/>
        <end position="971"/>
    </location>
</feature>